<gene>
    <name evidence="1" type="ORF">AYI68_g1788</name>
</gene>
<dbReference type="AlphaFoldDB" id="A0A1R0H4Q1"/>
<protein>
    <submittedName>
        <fullName evidence="1">Uncharacterized protein</fullName>
    </submittedName>
</protein>
<reference evidence="1 2" key="1">
    <citation type="journal article" date="2016" name="Mol. Biol. Evol.">
        <title>Genome-Wide Survey of Gut Fungi (Harpellales) Reveals the First Horizontally Transferred Ubiquitin Gene from a Mosquito Host.</title>
        <authorList>
            <person name="Wang Y."/>
            <person name="White M.M."/>
            <person name="Kvist S."/>
            <person name="Moncalvo J.M."/>
        </authorList>
    </citation>
    <scope>NUCLEOTIDE SEQUENCE [LARGE SCALE GENOMIC DNA]</scope>
    <source>
        <strain evidence="1 2">ALG-7-W6</strain>
    </source>
</reference>
<accession>A0A1R0H4Q1</accession>
<proteinExistence type="predicted"/>
<name>A0A1R0H4Q1_9FUNG</name>
<dbReference type="EMBL" id="LSSL01000639">
    <property type="protein sequence ID" value="OLY84058.1"/>
    <property type="molecule type" value="Genomic_DNA"/>
</dbReference>
<organism evidence="1 2">
    <name type="scientific">Smittium mucronatum</name>
    <dbReference type="NCBI Taxonomy" id="133383"/>
    <lineage>
        <taxon>Eukaryota</taxon>
        <taxon>Fungi</taxon>
        <taxon>Fungi incertae sedis</taxon>
        <taxon>Zoopagomycota</taxon>
        <taxon>Kickxellomycotina</taxon>
        <taxon>Harpellomycetes</taxon>
        <taxon>Harpellales</taxon>
        <taxon>Legeriomycetaceae</taxon>
        <taxon>Smittium</taxon>
    </lineage>
</organism>
<sequence length="126" mass="14106">MRNLLNSSYGRKLAEMSEISGAVNTTDLCPSPKMAQLIGDLHSIFRSDSIDYSVSAHLLAILDAEIVTLLEHIRSSNKIFENILFCDYNWPTDLDTQPILGWISKNLNLTRINISDKSEHKSAADL</sequence>
<evidence type="ECO:0000313" key="1">
    <source>
        <dbReference type="EMBL" id="OLY84058.1"/>
    </source>
</evidence>
<dbReference type="Proteomes" id="UP000187455">
    <property type="component" value="Unassembled WGS sequence"/>
</dbReference>
<comment type="caution">
    <text evidence="1">The sequence shown here is derived from an EMBL/GenBank/DDBJ whole genome shotgun (WGS) entry which is preliminary data.</text>
</comment>
<evidence type="ECO:0000313" key="2">
    <source>
        <dbReference type="Proteomes" id="UP000187455"/>
    </source>
</evidence>
<keyword evidence="2" id="KW-1185">Reference proteome</keyword>